<gene>
    <name evidence="2 4" type="primary">rsfS</name>
    <name evidence="4" type="ORF">GCM10009665_02980</name>
</gene>
<evidence type="ECO:0000256" key="3">
    <source>
        <dbReference type="SAM" id="MobiDB-lite"/>
    </source>
</evidence>
<dbReference type="Gene3D" id="3.30.460.10">
    <property type="entry name" value="Beta Polymerase, domain 2"/>
    <property type="match status" value="1"/>
</dbReference>
<comment type="subunit">
    <text evidence="2">Interacts with ribosomal protein uL14 (rplN).</text>
</comment>
<evidence type="ECO:0000256" key="2">
    <source>
        <dbReference type="HAMAP-Rule" id="MF_01477"/>
    </source>
</evidence>
<dbReference type="Pfam" id="PF02410">
    <property type="entry name" value="RsfS"/>
    <property type="match status" value="1"/>
</dbReference>
<proteinExistence type="inferred from homology"/>
<comment type="subcellular location">
    <subcellularLocation>
        <location evidence="2">Cytoplasm</location>
    </subcellularLocation>
</comment>
<dbReference type="HAMAP" id="MF_01477">
    <property type="entry name" value="Iojap_RsfS"/>
    <property type="match status" value="1"/>
</dbReference>
<keyword evidence="2" id="KW-0963">Cytoplasm</keyword>
<keyword evidence="2" id="KW-0810">Translation regulation</keyword>
<dbReference type="InterPro" id="IPR004394">
    <property type="entry name" value="Iojap/RsfS/C7orf30"/>
</dbReference>
<sequence length="155" mass="17258">MSPSRKNTVTATEHSQDLINVAAQAAADKLAHNLIAFDVSDVLSITDAFLIASAANDRQVKAIAEAIEEQLREQLDVKPVRREGEREGRWILLDYLDIVVHVQHSEERSFYSLDRLWKDCPELPLPADAMATRNRPEEAASDEAGNAVGFIEDFS</sequence>
<evidence type="ECO:0000256" key="1">
    <source>
        <dbReference type="ARBA" id="ARBA00010574"/>
    </source>
</evidence>
<evidence type="ECO:0000313" key="5">
    <source>
        <dbReference type="Proteomes" id="UP001500037"/>
    </source>
</evidence>
<comment type="function">
    <text evidence="2">Functions as a ribosomal silencing factor. Interacts with ribosomal protein uL14 (rplN), blocking formation of intersubunit bridge B8. Prevents association of the 30S and 50S ribosomal subunits and the formation of functional ribosomes, thus repressing translation.</text>
</comment>
<feature type="region of interest" description="Disordered" evidence="3">
    <location>
        <begin position="133"/>
        <end position="155"/>
    </location>
</feature>
<dbReference type="SUPFAM" id="SSF81301">
    <property type="entry name" value="Nucleotidyltransferase"/>
    <property type="match status" value="1"/>
</dbReference>
<dbReference type="PANTHER" id="PTHR21043">
    <property type="entry name" value="IOJAP SUPERFAMILY ORTHOLOG"/>
    <property type="match status" value="1"/>
</dbReference>
<dbReference type="NCBIfam" id="TIGR00090">
    <property type="entry name" value="rsfS_iojap_ybeB"/>
    <property type="match status" value="1"/>
</dbReference>
<accession>A0ABP4GBL4</accession>
<keyword evidence="5" id="KW-1185">Reference proteome</keyword>
<keyword evidence="2" id="KW-0678">Repressor</keyword>
<dbReference type="InterPro" id="IPR043519">
    <property type="entry name" value="NT_sf"/>
</dbReference>
<comment type="caution">
    <text evidence="4">The sequence shown here is derived from an EMBL/GenBank/DDBJ whole genome shotgun (WGS) entry which is preliminary data.</text>
</comment>
<dbReference type="Proteomes" id="UP001500037">
    <property type="component" value="Unassembled WGS sequence"/>
</dbReference>
<dbReference type="EMBL" id="BAAALF010000002">
    <property type="protein sequence ID" value="GAA1216503.1"/>
    <property type="molecule type" value="Genomic_DNA"/>
</dbReference>
<comment type="similarity">
    <text evidence="1 2">Belongs to the Iojap/RsfS family.</text>
</comment>
<reference evidence="5" key="1">
    <citation type="journal article" date="2019" name="Int. J. Syst. Evol. Microbiol.">
        <title>The Global Catalogue of Microorganisms (GCM) 10K type strain sequencing project: providing services to taxonomists for standard genome sequencing and annotation.</title>
        <authorList>
            <consortium name="The Broad Institute Genomics Platform"/>
            <consortium name="The Broad Institute Genome Sequencing Center for Infectious Disease"/>
            <person name="Wu L."/>
            <person name="Ma J."/>
        </authorList>
    </citation>
    <scope>NUCLEOTIDE SEQUENCE [LARGE SCALE GENOMIC DNA]</scope>
    <source>
        <strain evidence="5">JCM 13004</strain>
    </source>
</reference>
<dbReference type="PANTHER" id="PTHR21043:SF0">
    <property type="entry name" value="MITOCHONDRIAL ASSEMBLY OF RIBOSOMAL LARGE SUBUNIT PROTEIN 1"/>
    <property type="match status" value="1"/>
</dbReference>
<evidence type="ECO:0000313" key="4">
    <source>
        <dbReference type="EMBL" id="GAA1216503.1"/>
    </source>
</evidence>
<name>A0ABP4GBL4_9ACTN</name>
<protein>
    <recommendedName>
        <fullName evidence="2">Ribosomal silencing factor RsfS</fullName>
    </recommendedName>
</protein>
<organism evidence="4 5">
    <name type="scientific">Kitasatospora nipponensis</name>
    <dbReference type="NCBI Taxonomy" id="258049"/>
    <lineage>
        <taxon>Bacteria</taxon>
        <taxon>Bacillati</taxon>
        <taxon>Actinomycetota</taxon>
        <taxon>Actinomycetes</taxon>
        <taxon>Kitasatosporales</taxon>
        <taxon>Streptomycetaceae</taxon>
        <taxon>Kitasatospora</taxon>
    </lineage>
</organism>